<name>A0A1D1YLK4_9ARAE</name>
<dbReference type="NCBIfam" id="TIGR00820">
    <property type="entry name" value="zip"/>
    <property type="match status" value="1"/>
</dbReference>
<feature type="region of interest" description="Disordered" evidence="9">
    <location>
        <begin position="58"/>
        <end position="80"/>
    </location>
</feature>
<proteinExistence type="inferred from homology"/>
<feature type="compositionally biased region" description="Basic and acidic residues" evidence="9">
    <location>
        <begin position="71"/>
        <end position="80"/>
    </location>
</feature>
<dbReference type="InterPro" id="IPR004698">
    <property type="entry name" value="Zn/Fe_permease_fun/pln"/>
</dbReference>
<evidence type="ECO:0000313" key="10">
    <source>
        <dbReference type="EMBL" id="JAT55501.1"/>
    </source>
</evidence>
<evidence type="ECO:0000256" key="8">
    <source>
        <dbReference type="RuleBase" id="RU362088"/>
    </source>
</evidence>
<accession>A0A1D1YLK4</accession>
<dbReference type="GO" id="GO:0005886">
    <property type="term" value="C:plasma membrane"/>
    <property type="evidence" value="ECO:0007669"/>
    <property type="project" value="TreeGrafter"/>
</dbReference>
<evidence type="ECO:0000256" key="3">
    <source>
        <dbReference type="ARBA" id="ARBA00022448"/>
    </source>
</evidence>
<protein>
    <submittedName>
        <fullName evidence="10">Zinc transporter 3</fullName>
    </submittedName>
</protein>
<dbReference type="EMBL" id="GDJX01012435">
    <property type="protein sequence ID" value="JAT55501.1"/>
    <property type="molecule type" value="Transcribed_RNA"/>
</dbReference>
<keyword evidence="3 8" id="KW-0813">Transport</keyword>
<evidence type="ECO:0000256" key="7">
    <source>
        <dbReference type="ARBA" id="ARBA00023136"/>
    </source>
</evidence>
<dbReference type="PANTHER" id="PTHR11040:SF181">
    <property type="entry name" value="ZINC TRANSPORTER 1"/>
    <property type="match status" value="1"/>
</dbReference>
<evidence type="ECO:0000256" key="1">
    <source>
        <dbReference type="ARBA" id="ARBA00004141"/>
    </source>
</evidence>
<keyword evidence="4 8" id="KW-0812">Transmembrane</keyword>
<feature type="transmembrane region" description="Helical" evidence="8">
    <location>
        <begin position="148"/>
        <end position="169"/>
    </location>
</feature>
<keyword evidence="7 8" id="KW-0472">Membrane</keyword>
<feature type="transmembrane region" description="Helical" evidence="8">
    <location>
        <begin position="189"/>
        <end position="209"/>
    </location>
</feature>
<dbReference type="AlphaFoldDB" id="A0A1D1YLK4"/>
<reference evidence="10" key="1">
    <citation type="submission" date="2015-07" db="EMBL/GenBank/DDBJ databases">
        <title>Transcriptome Assembly of Anthurium amnicola.</title>
        <authorList>
            <person name="Suzuki J."/>
        </authorList>
    </citation>
    <scope>NUCLEOTIDE SEQUENCE</scope>
</reference>
<organism evidence="10">
    <name type="scientific">Anthurium amnicola</name>
    <dbReference type="NCBI Taxonomy" id="1678845"/>
    <lineage>
        <taxon>Eukaryota</taxon>
        <taxon>Viridiplantae</taxon>
        <taxon>Streptophyta</taxon>
        <taxon>Embryophyta</taxon>
        <taxon>Tracheophyta</taxon>
        <taxon>Spermatophyta</taxon>
        <taxon>Magnoliopsida</taxon>
        <taxon>Liliopsida</taxon>
        <taxon>Araceae</taxon>
        <taxon>Pothoideae</taxon>
        <taxon>Potheae</taxon>
        <taxon>Anthurium</taxon>
    </lineage>
</organism>
<comment type="similarity">
    <text evidence="2 8">Belongs to the ZIP transporter (TC 2.A.5) family.</text>
</comment>
<keyword evidence="5 8" id="KW-1133">Transmembrane helix</keyword>
<feature type="transmembrane region" description="Helical" evidence="8">
    <location>
        <begin position="221"/>
        <end position="238"/>
    </location>
</feature>
<evidence type="ECO:0000256" key="9">
    <source>
        <dbReference type="SAM" id="MobiDB-lite"/>
    </source>
</evidence>
<evidence type="ECO:0000256" key="5">
    <source>
        <dbReference type="ARBA" id="ARBA00022989"/>
    </source>
</evidence>
<evidence type="ECO:0000256" key="6">
    <source>
        <dbReference type="ARBA" id="ARBA00023065"/>
    </source>
</evidence>
<comment type="caution">
    <text evidence="8">Lacks conserved residue(s) required for the propagation of feature annotation.</text>
</comment>
<gene>
    <name evidence="10" type="primary">ZIP3_1</name>
    <name evidence="10" type="ORF">g.86738</name>
</gene>
<sequence>MRVPRCGAAHSNPPSLLGVVALCQRRRPLPASSKPPSLLSVLPVDDGVEDLDGAANVHGHTHATHGARGTPHGEEEDRRSQSIRHRVVSQVLEMGIVVHSVIIGISLGASVHPSTIKPLVGALSFHQFFEGMGLGGCIVQAKFKVRAMAVMAVFFSLTTPAGIAAGIAISSRYDHNATTALIVEGLFNSASAGILIYMSLVDLLAADFMNPRMQSNGRLQLAAYVALLLGAGLMSLLAEWA</sequence>
<evidence type="ECO:0000256" key="4">
    <source>
        <dbReference type="ARBA" id="ARBA00022692"/>
    </source>
</evidence>
<dbReference type="GO" id="GO:0005385">
    <property type="term" value="F:zinc ion transmembrane transporter activity"/>
    <property type="evidence" value="ECO:0007669"/>
    <property type="project" value="InterPro"/>
</dbReference>
<dbReference type="InterPro" id="IPR003689">
    <property type="entry name" value="ZIP"/>
</dbReference>
<dbReference type="PANTHER" id="PTHR11040">
    <property type="entry name" value="ZINC/IRON TRANSPORTER"/>
    <property type="match status" value="1"/>
</dbReference>
<dbReference type="Pfam" id="PF02535">
    <property type="entry name" value="Zip"/>
    <property type="match status" value="1"/>
</dbReference>
<evidence type="ECO:0000256" key="2">
    <source>
        <dbReference type="ARBA" id="ARBA00006939"/>
    </source>
</evidence>
<comment type="subcellular location">
    <subcellularLocation>
        <location evidence="1 8">Membrane</location>
        <topology evidence="1 8">Multi-pass membrane protein</topology>
    </subcellularLocation>
</comment>
<keyword evidence="6 8" id="KW-0406">Ion transport</keyword>